<comment type="caution">
    <text evidence="9">The sequence shown here is derived from an EMBL/GenBank/DDBJ whole genome shotgun (WGS) entry which is preliminary data.</text>
</comment>
<reference evidence="9 10" key="2">
    <citation type="submission" date="2022-06" db="EMBL/GenBank/DDBJ databases">
        <title>Genomic Encyclopedia of Type Strains, Phase I: the one thousand microbial genomes (KMG-I) project.</title>
        <authorList>
            <person name="Kyrpides N."/>
        </authorList>
    </citation>
    <scope>NUCLEOTIDE SEQUENCE [LARGE SCALE GENOMIC DNA]</scope>
    <source>
        <strain evidence="9 10">DSM 43889</strain>
    </source>
</reference>
<feature type="region of interest" description="Disordered" evidence="7">
    <location>
        <begin position="248"/>
        <end position="281"/>
    </location>
</feature>
<evidence type="ECO:0000256" key="5">
    <source>
        <dbReference type="PROSITE-ProRule" id="PRU00339"/>
    </source>
</evidence>
<evidence type="ECO:0000313" key="9">
    <source>
        <dbReference type="EMBL" id="MCP2329762.1"/>
    </source>
</evidence>
<dbReference type="CDD" id="cd15831">
    <property type="entry name" value="BTAD"/>
    <property type="match status" value="1"/>
</dbReference>
<dbReference type="SMART" id="SM00862">
    <property type="entry name" value="Trans_reg_C"/>
    <property type="match status" value="1"/>
</dbReference>
<evidence type="ECO:0000313" key="10">
    <source>
        <dbReference type="Proteomes" id="UP000791080"/>
    </source>
</evidence>
<dbReference type="Pfam" id="PF00486">
    <property type="entry name" value="Trans_reg_C"/>
    <property type="match status" value="1"/>
</dbReference>
<dbReference type="Gene3D" id="3.40.50.300">
    <property type="entry name" value="P-loop containing nucleotide triphosphate hydrolases"/>
    <property type="match status" value="1"/>
</dbReference>
<evidence type="ECO:0000256" key="4">
    <source>
        <dbReference type="ARBA" id="ARBA00023163"/>
    </source>
</evidence>
<dbReference type="PRINTS" id="PR00364">
    <property type="entry name" value="DISEASERSIST"/>
</dbReference>
<name>A0ABT1JB87_ACTCY</name>
<dbReference type="SMART" id="SM01043">
    <property type="entry name" value="BTAD"/>
    <property type="match status" value="1"/>
</dbReference>
<dbReference type="InterPro" id="IPR027417">
    <property type="entry name" value="P-loop_NTPase"/>
</dbReference>
<dbReference type="EMBL" id="AUBJ02000001">
    <property type="protein sequence ID" value="MCP2329762.1"/>
    <property type="molecule type" value="Genomic_DNA"/>
</dbReference>
<dbReference type="InterPro" id="IPR051677">
    <property type="entry name" value="AfsR-DnrI-RedD_regulator"/>
</dbReference>
<dbReference type="Gene3D" id="1.25.40.10">
    <property type="entry name" value="Tetratricopeptide repeat domain"/>
    <property type="match status" value="3"/>
</dbReference>
<dbReference type="Proteomes" id="UP000791080">
    <property type="component" value="Unassembled WGS sequence"/>
</dbReference>
<feature type="domain" description="OmpR/PhoB-type" evidence="8">
    <location>
        <begin position="4"/>
        <end position="109"/>
    </location>
</feature>
<evidence type="ECO:0000256" key="2">
    <source>
        <dbReference type="ARBA" id="ARBA00023015"/>
    </source>
</evidence>
<proteinExistence type="inferred from homology"/>
<gene>
    <name evidence="9" type="ORF">G443_000032</name>
</gene>
<feature type="DNA-binding region" description="OmpR/PhoB-type" evidence="6">
    <location>
        <begin position="4"/>
        <end position="109"/>
    </location>
</feature>
<protein>
    <submittedName>
        <fullName evidence="9">DNA-binding transcriptional activator of the SARP family</fullName>
    </submittedName>
</protein>
<dbReference type="SUPFAM" id="SSF46894">
    <property type="entry name" value="C-terminal effector domain of the bipartite response regulators"/>
    <property type="match status" value="1"/>
</dbReference>
<dbReference type="SUPFAM" id="SSF52540">
    <property type="entry name" value="P-loop containing nucleoside triphosphate hydrolases"/>
    <property type="match status" value="1"/>
</dbReference>
<evidence type="ECO:0000256" key="3">
    <source>
        <dbReference type="ARBA" id="ARBA00023125"/>
    </source>
</evidence>
<evidence type="ECO:0000256" key="7">
    <source>
        <dbReference type="SAM" id="MobiDB-lite"/>
    </source>
</evidence>
<accession>A0ABT1JB87</accession>
<evidence type="ECO:0000259" key="8">
    <source>
        <dbReference type="PROSITE" id="PS51755"/>
    </source>
</evidence>
<keyword evidence="2" id="KW-0805">Transcription regulation</keyword>
<dbReference type="SUPFAM" id="SSF48452">
    <property type="entry name" value="TPR-like"/>
    <property type="match status" value="3"/>
</dbReference>
<keyword evidence="3 6" id="KW-0238">DNA-binding</keyword>
<dbReference type="InterPro" id="IPR019734">
    <property type="entry name" value="TPR_rpt"/>
</dbReference>
<dbReference type="InterPro" id="IPR001867">
    <property type="entry name" value="OmpR/PhoB-type_DNA-bd"/>
</dbReference>
<dbReference type="Pfam" id="PF13424">
    <property type="entry name" value="TPR_12"/>
    <property type="match status" value="3"/>
</dbReference>
<dbReference type="Pfam" id="PF03704">
    <property type="entry name" value="BTAD"/>
    <property type="match status" value="1"/>
</dbReference>
<comment type="similarity">
    <text evidence="1">Belongs to the AfsR/DnrI/RedD regulatory family.</text>
</comment>
<dbReference type="PANTHER" id="PTHR35807">
    <property type="entry name" value="TRANSCRIPTIONAL REGULATOR REDD-RELATED"/>
    <property type="match status" value="1"/>
</dbReference>
<dbReference type="GO" id="GO:0003677">
    <property type="term" value="F:DNA binding"/>
    <property type="evidence" value="ECO:0007669"/>
    <property type="project" value="UniProtKB-KW"/>
</dbReference>
<dbReference type="PROSITE" id="PS50005">
    <property type="entry name" value="TPR"/>
    <property type="match status" value="1"/>
</dbReference>
<dbReference type="InterPro" id="IPR005158">
    <property type="entry name" value="BTAD"/>
</dbReference>
<evidence type="ECO:0000256" key="1">
    <source>
        <dbReference type="ARBA" id="ARBA00005820"/>
    </source>
</evidence>
<dbReference type="PROSITE" id="PS51755">
    <property type="entry name" value="OMPR_PHOB"/>
    <property type="match status" value="1"/>
</dbReference>
<evidence type="ECO:0000256" key="6">
    <source>
        <dbReference type="PROSITE-ProRule" id="PRU01091"/>
    </source>
</evidence>
<dbReference type="Gene3D" id="1.10.10.10">
    <property type="entry name" value="Winged helix-like DNA-binding domain superfamily/Winged helix DNA-binding domain"/>
    <property type="match status" value="2"/>
</dbReference>
<dbReference type="SMART" id="SM00028">
    <property type="entry name" value="TPR"/>
    <property type="match status" value="5"/>
</dbReference>
<keyword evidence="4" id="KW-0804">Transcription</keyword>
<dbReference type="PANTHER" id="PTHR35807:SF1">
    <property type="entry name" value="TRANSCRIPTIONAL REGULATOR REDD"/>
    <property type="match status" value="1"/>
</dbReference>
<organism evidence="9 10">
    <name type="scientific">Actinoalloteichus caeruleus DSM 43889</name>
    <dbReference type="NCBI Taxonomy" id="1120930"/>
    <lineage>
        <taxon>Bacteria</taxon>
        <taxon>Bacillati</taxon>
        <taxon>Actinomycetota</taxon>
        <taxon>Actinomycetes</taxon>
        <taxon>Pseudonocardiales</taxon>
        <taxon>Pseudonocardiaceae</taxon>
        <taxon>Actinoalloteichus</taxon>
        <taxon>Actinoalloteichus cyanogriseus</taxon>
    </lineage>
</organism>
<dbReference type="InterPro" id="IPR011990">
    <property type="entry name" value="TPR-like_helical_dom_sf"/>
</dbReference>
<keyword evidence="5" id="KW-0802">TPR repeat</keyword>
<feature type="repeat" description="TPR" evidence="5">
    <location>
        <begin position="728"/>
        <end position="761"/>
    </location>
</feature>
<dbReference type="InterPro" id="IPR036388">
    <property type="entry name" value="WH-like_DNA-bd_sf"/>
</dbReference>
<dbReference type="InterPro" id="IPR016032">
    <property type="entry name" value="Sig_transdc_resp-reg_C-effctor"/>
</dbReference>
<sequence>MEGRVSSEVGELSFRLLGRVSAIRDGTPVDLGPPRQRTVLAALLLRLGEPVPARHLVEAVWSSTPPGAAAQAVTVYVSTLRRTLREVRISGDADGYQLEATPEAVDLHRFRRLVVAAGQGDPESALPRLGEALALWEGDPLGGLGAAPLVARSAGALAEERLAALRHRNAMRVALHRYSEAVAELSRLVTEHPLRQDLRELLMRALHLSGRRDEALAVFEDAERVLRREGGTEPLPALRLLREEIRNGRPGKATGNAGGREVVAEGRPQPGHPVPAQLPVDTADFTGRDELIDRICHLARSGEAESQVTVVVLDGMAGVGKTALAVRLGHRLSLGYPDGQLFLDLHGFTEGTLPLDPARALDRVLRDLGVPGEEVPPTPAERATLFRTIAARRRLLVLLDNAGSEEQVTPLLPAGPGSLVLVTSRRRLPSLPGVRPFSLGVLDSTEAAMLFRRVAGPERLGTVPPEEVDELVDLCGRLPLAVRIAAARLRARPTWSPRHLARRLRDERRRLGELEEERRSVAAAFQVSYRQLRPAQRKVFRSLGLLPGPDVDVGAAAAVAGSEPWAVERSLEDLVDSHLLEQHLPDRYRFHDLIRAHAATLAEAVDDQTERRTALHRLLDYWLVTARAAVDRMDSNRTTESLAVAHPPRHVPTLTGPGEAGDWLETELANLVAAVERAAGSELAEHSWRLADVLWRFFHLRGYLDHWVATHEQALDAARRHGDRWEEATVLHNLGTAYWRLGQLPCALDHYQRALAVRRELGDRTGTARSLGNLGLVLRRLGRLPEARERHEAALALFRRLDDRPGEARALGNLSIVEELLGDLDGALARHRHALAVFRELDDRPGEARTLGNLAILLRKLGRESEAEEHDRGALTLFRQLGDRSSEAMATAHLAAGMRRDGDLAAAEREQRRALELAEKVGDPGLVHEVLLELGETLARSDPRAALAEYRKAAEVAESVGNGYQRGQALERVGDAHRAMGDAAAAAESWRQALACYQPLEVPEAASVAERLAALGGPAATSG</sequence>
<keyword evidence="10" id="KW-1185">Reference proteome</keyword>
<reference evidence="9 10" key="1">
    <citation type="submission" date="2013-07" db="EMBL/GenBank/DDBJ databases">
        <authorList>
            <consortium name="DOE Joint Genome Institute"/>
            <person name="Reeve W."/>
            <person name="Huntemann M."/>
            <person name="Han J."/>
            <person name="Chen A."/>
            <person name="Kyrpides N."/>
            <person name="Mavromatis K."/>
            <person name="Markowitz V."/>
            <person name="Palaniappan K."/>
            <person name="Ivanova N."/>
            <person name="Schaumberg A."/>
            <person name="Pati A."/>
            <person name="Liolios K."/>
            <person name="Nordberg H.P."/>
            <person name="Cantor M.N."/>
            <person name="Hua S.X."/>
            <person name="Woyke T."/>
        </authorList>
    </citation>
    <scope>NUCLEOTIDE SEQUENCE [LARGE SCALE GENOMIC DNA]</scope>
    <source>
        <strain evidence="9 10">DSM 43889</strain>
    </source>
</reference>